<dbReference type="Pfam" id="PF06949">
    <property type="entry name" value="DUF1292"/>
    <property type="match status" value="1"/>
</dbReference>
<evidence type="ECO:0008006" key="4">
    <source>
        <dbReference type="Google" id="ProtNLM"/>
    </source>
</evidence>
<feature type="region of interest" description="Disordered" evidence="1">
    <location>
        <begin position="89"/>
        <end position="116"/>
    </location>
</feature>
<gene>
    <name evidence="2" type="ORF">GCM10007043_19750</name>
</gene>
<feature type="compositionally biased region" description="Acidic residues" evidence="1">
    <location>
        <begin position="91"/>
        <end position="108"/>
    </location>
</feature>
<proteinExistence type="predicted"/>
<protein>
    <recommendedName>
        <fullName evidence="4">DUF1292 domain-containing protein</fullName>
    </recommendedName>
</protein>
<sequence length="116" mass="13122">MAMQEPIEVGDPVTLVDGEDERDFRVMYEFEHNGTRYFALVPEEQINDEEQDVFLFRLEEDGSLAPVEDEDEFNAAWQVIEDAYQTLAEEGVLDGDADDAGEDDEADAADGREAKR</sequence>
<evidence type="ECO:0000313" key="2">
    <source>
        <dbReference type="EMBL" id="GGK05757.1"/>
    </source>
</evidence>
<evidence type="ECO:0000256" key="1">
    <source>
        <dbReference type="SAM" id="MobiDB-lite"/>
    </source>
</evidence>
<dbReference type="Proteomes" id="UP000637720">
    <property type="component" value="Unassembled WGS sequence"/>
</dbReference>
<comment type="caution">
    <text evidence="2">The sequence shown here is derived from an EMBL/GenBank/DDBJ whole genome shotgun (WGS) entry which is preliminary data.</text>
</comment>
<name>A0A8J3BGD9_9BACI</name>
<evidence type="ECO:0000313" key="3">
    <source>
        <dbReference type="Proteomes" id="UP000637720"/>
    </source>
</evidence>
<organism evidence="2 3">
    <name type="scientific">Calditerricola satsumensis</name>
    <dbReference type="NCBI Taxonomy" id="373054"/>
    <lineage>
        <taxon>Bacteria</taxon>
        <taxon>Bacillati</taxon>
        <taxon>Bacillota</taxon>
        <taxon>Bacilli</taxon>
        <taxon>Bacillales</taxon>
        <taxon>Bacillaceae</taxon>
        <taxon>Calditerricola</taxon>
    </lineage>
</organism>
<reference evidence="2" key="1">
    <citation type="journal article" date="2014" name="Int. J. Syst. Evol. Microbiol.">
        <title>Complete genome sequence of Corynebacterium casei LMG S-19264T (=DSM 44701T), isolated from a smear-ripened cheese.</title>
        <authorList>
            <consortium name="US DOE Joint Genome Institute (JGI-PGF)"/>
            <person name="Walter F."/>
            <person name="Albersmeier A."/>
            <person name="Kalinowski J."/>
            <person name="Ruckert C."/>
        </authorList>
    </citation>
    <scope>NUCLEOTIDE SEQUENCE</scope>
    <source>
        <strain evidence="2">JCM 14719</strain>
    </source>
</reference>
<dbReference type="AlphaFoldDB" id="A0A8J3BGD9"/>
<accession>A0A8J3BGD9</accession>
<dbReference type="EMBL" id="BMOF01000048">
    <property type="protein sequence ID" value="GGK05757.1"/>
    <property type="molecule type" value="Genomic_DNA"/>
</dbReference>
<reference evidence="2" key="2">
    <citation type="submission" date="2020-09" db="EMBL/GenBank/DDBJ databases">
        <authorList>
            <person name="Sun Q."/>
            <person name="Ohkuma M."/>
        </authorList>
    </citation>
    <scope>NUCLEOTIDE SEQUENCE</scope>
    <source>
        <strain evidence="2">JCM 14719</strain>
    </source>
</reference>
<dbReference type="RefSeq" id="WP_054673261.1">
    <property type="nucleotide sequence ID" value="NZ_BMOF01000048.1"/>
</dbReference>
<dbReference type="InterPro" id="IPR009711">
    <property type="entry name" value="UPF0473"/>
</dbReference>
<keyword evidence="3" id="KW-1185">Reference proteome</keyword>